<dbReference type="GO" id="GO:0016020">
    <property type="term" value="C:membrane"/>
    <property type="evidence" value="ECO:0007669"/>
    <property type="project" value="UniProtKB-SubCell"/>
</dbReference>
<feature type="transmembrane region" description="Helical" evidence="7">
    <location>
        <begin position="354"/>
        <end position="377"/>
    </location>
</feature>
<organism evidence="11 12">
    <name type="scientific">Apolygus lucorum</name>
    <name type="common">Small green plant bug</name>
    <name type="synonym">Lygocoris lucorum</name>
    <dbReference type="NCBI Taxonomy" id="248454"/>
    <lineage>
        <taxon>Eukaryota</taxon>
        <taxon>Metazoa</taxon>
        <taxon>Ecdysozoa</taxon>
        <taxon>Arthropoda</taxon>
        <taxon>Hexapoda</taxon>
        <taxon>Insecta</taxon>
        <taxon>Pterygota</taxon>
        <taxon>Neoptera</taxon>
        <taxon>Paraneoptera</taxon>
        <taxon>Hemiptera</taxon>
        <taxon>Heteroptera</taxon>
        <taxon>Panheteroptera</taxon>
        <taxon>Cimicomorpha</taxon>
        <taxon>Miridae</taxon>
        <taxon>Mirini</taxon>
        <taxon>Apolygus</taxon>
    </lineage>
</organism>
<evidence type="ECO:0000256" key="8">
    <source>
        <dbReference type="SAM" id="SignalP"/>
    </source>
</evidence>
<evidence type="ECO:0000256" key="2">
    <source>
        <dbReference type="ARBA" id="ARBA00022692"/>
    </source>
</evidence>
<accession>A0A8S9XML8</accession>
<keyword evidence="2 7" id="KW-0812">Transmembrane</keyword>
<dbReference type="PANTHER" id="PTHR23252">
    <property type="entry name" value="INTIMAL THICKNESS RECEPTOR-RELATED"/>
    <property type="match status" value="1"/>
</dbReference>
<name>A0A8S9XML8_APOLU</name>
<proteinExistence type="predicted"/>
<feature type="transmembrane region" description="Helical" evidence="7">
    <location>
        <begin position="284"/>
        <end position="301"/>
    </location>
</feature>
<dbReference type="EMBL" id="WIXP02000005">
    <property type="protein sequence ID" value="KAF6210207.1"/>
    <property type="molecule type" value="Genomic_DNA"/>
</dbReference>
<dbReference type="GO" id="GO:0019236">
    <property type="term" value="P:response to pheromone"/>
    <property type="evidence" value="ECO:0007669"/>
    <property type="project" value="InterPro"/>
</dbReference>
<dbReference type="Pfam" id="PF21892">
    <property type="entry name" value="TMEM145_N"/>
    <property type="match status" value="1"/>
</dbReference>
<keyword evidence="12" id="KW-1185">Reference proteome</keyword>
<evidence type="ECO:0000259" key="10">
    <source>
        <dbReference type="Pfam" id="PF21892"/>
    </source>
</evidence>
<keyword evidence="5" id="KW-0325">Glycoprotein</keyword>
<dbReference type="AlphaFoldDB" id="A0A8S9XML8"/>
<keyword evidence="8" id="KW-0732">Signal</keyword>
<feature type="transmembrane region" description="Helical" evidence="7">
    <location>
        <begin position="173"/>
        <end position="199"/>
    </location>
</feature>
<gene>
    <name evidence="11" type="ORF">GE061_013310</name>
</gene>
<evidence type="ECO:0008006" key="13">
    <source>
        <dbReference type="Google" id="ProtNLM"/>
    </source>
</evidence>
<dbReference type="OrthoDB" id="205745at2759"/>
<dbReference type="Pfam" id="PF10192">
    <property type="entry name" value="GPR180-TMEM145_TM"/>
    <property type="match status" value="1"/>
</dbReference>
<evidence type="ECO:0000256" key="4">
    <source>
        <dbReference type="ARBA" id="ARBA00023136"/>
    </source>
</evidence>
<feature type="transmembrane region" description="Helical" evidence="7">
    <location>
        <begin position="389"/>
        <end position="406"/>
    </location>
</feature>
<dbReference type="InterPro" id="IPR047831">
    <property type="entry name" value="GPR180/TMEM145"/>
</dbReference>
<feature type="chain" id="PRO_5035812433" description="Intimal thickness related receptor IRP domain-containing protein" evidence="8">
    <location>
        <begin position="18"/>
        <end position="627"/>
    </location>
</feature>
<evidence type="ECO:0000256" key="3">
    <source>
        <dbReference type="ARBA" id="ARBA00022989"/>
    </source>
</evidence>
<protein>
    <recommendedName>
        <fullName evidence="13">Intimal thickness related receptor IRP domain-containing protein</fullName>
    </recommendedName>
</protein>
<reference evidence="11" key="1">
    <citation type="journal article" date="2021" name="Mol. Ecol. Resour.">
        <title>Apolygus lucorum genome provides insights into omnivorousness and mesophyll feeding.</title>
        <authorList>
            <person name="Liu Y."/>
            <person name="Liu H."/>
            <person name="Wang H."/>
            <person name="Huang T."/>
            <person name="Liu B."/>
            <person name="Yang B."/>
            <person name="Yin L."/>
            <person name="Li B."/>
            <person name="Zhang Y."/>
            <person name="Zhang S."/>
            <person name="Jiang F."/>
            <person name="Zhang X."/>
            <person name="Ren Y."/>
            <person name="Wang B."/>
            <person name="Wang S."/>
            <person name="Lu Y."/>
            <person name="Wu K."/>
            <person name="Fan W."/>
            <person name="Wang G."/>
        </authorList>
    </citation>
    <scope>NUCLEOTIDE SEQUENCE</scope>
    <source>
        <strain evidence="11">12Hb</strain>
    </source>
</reference>
<comment type="caution">
    <text evidence="11">The sequence shown here is derived from an EMBL/GenBank/DDBJ whole genome shotgun (WGS) entry which is preliminary data.</text>
</comment>
<evidence type="ECO:0000256" key="5">
    <source>
        <dbReference type="ARBA" id="ARBA00023180"/>
    </source>
</evidence>
<dbReference type="InterPro" id="IPR053880">
    <property type="entry name" value="GPR180-like_N"/>
</dbReference>
<dbReference type="GO" id="GO:0007186">
    <property type="term" value="P:G protein-coupled receptor signaling pathway"/>
    <property type="evidence" value="ECO:0007669"/>
    <property type="project" value="InterPro"/>
</dbReference>
<feature type="region of interest" description="Disordered" evidence="6">
    <location>
        <begin position="558"/>
        <end position="627"/>
    </location>
</feature>
<evidence type="ECO:0000313" key="11">
    <source>
        <dbReference type="EMBL" id="KAF6210207.1"/>
    </source>
</evidence>
<feature type="compositionally biased region" description="Basic and acidic residues" evidence="6">
    <location>
        <begin position="608"/>
        <end position="627"/>
    </location>
</feature>
<evidence type="ECO:0000313" key="12">
    <source>
        <dbReference type="Proteomes" id="UP000466442"/>
    </source>
</evidence>
<comment type="subcellular location">
    <subcellularLocation>
        <location evidence="1">Membrane</location>
        <topology evidence="1">Multi-pass membrane protein</topology>
    </subcellularLocation>
</comment>
<feature type="domain" description="GPR180/TMEM145 transmembrane" evidence="9">
    <location>
        <begin position="182"/>
        <end position="401"/>
    </location>
</feature>
<feature type="domain" description="GPR180-like N-terminal" evidence="10">
    <location>
        <begin position="21"/>
        <end position="150"/>
    </location>
</feature>
<feature type="transmembrane region" description="Helical" evidence="7">
    <location>
        <begin position="321"/>
        <end position="342"/>
    </location>
</feature>
<dbReference type="PANTHER" id="PTHR23252:SF24">
    <property type="entry name" value="TRANSMEMBRANE PROTEIN 145"/>
    <property type="match status" value="1"/>
</dbReference>
<feature type="transmembrane region" description="Helical" evidence="7">
    <location>
        <begin position="211"/>
        <end position="233"/>
    </location>
</feature>
<evidence type="ECO:0000256" key="7">
    <source>
        <dbReference type="SAM" id="Phobius"/>
    </source>
</evidence>
<evidence type="ECO:0000259" key="9">
    <source>
        <dbReference type="Pfam" id="PF10192"/>
    </source>
</evidence>
<feature type="signal peptide" evidence="8">
    <location>
        <begin position="1"/>
        <end position="17"/>
    </location>
</feature>
<feature type="transmembrane region" description="Helical" evidence="7">
    <location>
        <begin position="253"/>
        <end position="272"/>
    </location>
</feature>
<keyword evidence="3 7" id="KW-1133">Transmembrane helix</keyword>
<evidence type="ECO:0000256" key="6">
    <source>
        <dbReference type="SAM" id="MobiDB-lite"/>
    </source>
</evidence>
<evidence type="ECO:0000256" key="1">
    <source>
        <dbReference type="ARBA" id="ARBA00004141"/>
    </source>
</evidence>
<sequence>MMKLLLIVVLSVSISDCKYQTGSLVTNEKWAFITRFCFLSQDGQFEYSIQFDKSYAPQNLLLYYDSDTQWPAVYKSNKTCPQREAVLSRKMNQIIPLDPKDFGSGCEEKKSNSSTIISCHQARRFHSSRERWWFLAVSNCNSTKGLNLEYRFLMTNGPSGDYWHEHFSADEFYILPVLMAFCVVYMLLVLAVIICSMELKTRQLLHATYKLFAFSVYLQQIGIFLQIVAYIRYASDGVGILRLRNLGRFFESASEVVYLILLLLLAKGYTITRGRLRLASSIKLTIFMCVYVVTYIILFVYERLFFDPGEVLYIYESPAGYGLVTLRIIAWWMFLYATIFTLKHYPEKATFYYPFNLIGTMWFVAGPAFIIAANNLIDKWVRESVVCAVQHFIALSGHILFLVLTVPNKANKNFPYHVRTTQIGIMELGNGLAGNSTLDHFGHHPYAPGGPMLPNVDPHWPRVPVELFTITSTIHTESASLAVPLRPTSLRPRLSRGRSTYTANHLVVHPEEISAMDYTSLDVPALEARNDIVPSREDIVPSICDIVPAPSDVVPSAPPITSIGSKSSSAINPAPPSAPAPSILTNGSAVTDEGGAEDSNPAPSKPVGFKEVRFSDDDVVPSKEKAL</sequence>
<dbReference type="InterPro" id="IPR019336">
    <property type="entry name" value="GPR180/TMEM145_TM"/>
</dbReference>
<dbReference type="Proteomes" id="UP000466442">
    <property type="component" value="Linkage Group LG5"/>
</dbReference>
<keyword evidence="4 7" id="KW-0472">Membrane</keyword>